<protein>
    <submittedName>
        <fullName evidence="1">Uncharacterized protein</fullName>
    </submittedName>
</protein>
<accession>A0ACB6RGD7</accession>
<evidence type="ECO:0000313" key="2">
    <source>
        <dbReference type="Proteomes" id="UP000799755"/>
    </source>
</evidence>
<gene>
    <name evidence="1" type="ORF">BDR25DRAFT_347883</name>
</gene>
<reference evidence="1" key="1">
    <citation type="journal article" date="2020" name="Stud. Mycol.">
        <title>101 Dothideomycetes genomes: a test case for predicting lifestyles and emergence of pathogens.</title>
        <authorList>
            <person name="Haridas S."/>
            <person name="Albert R."/>
            <person name="Binder M."/>
            <person name="Bloem J."/>
            <person name="Labutti K."/>
            <person name="Salamov A."/>
            <person name="Andreopoulos B."/>
            <person name="Baker S."/>
            <person name="Barry K."/>
            <person name="Bills G."/>
            <person name="Bluhm B."/>
            <person name="Cannon C."/>
            <person name="Castanera R."/>
            <person name="Culley D."/>
            <person name="Daum C."/>
            <person name="Ezra D."/>
            <person name="Gonzalez J."/>
            <person name="Henrissat B."/>
            <person name="Kuo A."/>
            <person name="Liang C."/>
            <person name="Lipzen A."/>
            <person name="Lutzoni F."/>
            <person name="Magnuson J."/>
            <person name="Mondo S."/>
            <person name="Nolan M."/>
            <person name="Ohm R."/>
            <person name="Pangilinan J."/>
            <person name="Park H.-J."/>
            <person name="Ramirez L."/>
            <person name="Alfaro M."/>
            <person name="Sun H."/>
            <person name="Tritt A."/>
            <person name="Yoshinaga Y."/>
            <person name="Zwiers L.-H."/>
            <person name="Turgeon B."/>
            <person name="Goodwin S."/>
            <person name="Spatafora J."/>
            <person name="Crous P."/>
            <person name="Grigoriev I."/>
        </authorList>
    </citation>
    <scope>NUCLEOTIDE SEQUENCE</scope>
    <source>
        <strain evidence="1">ATCC 200398</strain>
    </source>
</reference>
<organism evidence="1 2">
    <name type="scientific">Lindgomyces ingoldianus</name>
    <dbReference type="NCBI Taxonomy" id="673940"/>
    <lineage>
        <taxon>Eukaryota</taxon>
        <taxon>Fungi</taxon>
        <taxon>Dikarya</taxon>
        <taxon>Ascomycota</taxon>
        <taxon>Pezizomycotina</taxon>
        <taxon>Dothideomycetes</taxon>
        <taxon>Pleosporomycetidae</taxon>
        <taxon>Pleosporales</taxon>
        <taxon>Lindgomycetaceae</taxon>
        <taxon>Lindgomyces</taxon>
    </lineage>
</organism>
<keyword evidence="2" id="KW-1185">Reference proteome</keyword>
<proteinExistence type="predicted"/>
<dbReference type="EMBL" id="MU003492">
    <property type="protein sequence ID" value="KAF2477531.1"/>
    <property type="molecule type" value="Genomic_DNA"/>
</dbReference>
<name>A0ACB6RGD7_9PLEO</name>
<dbReference type="Proteomes" id="UP000799755">
    <property type="component" value="Unassembled WGS sequence"/>
</dbReference>
<comment type="caution">
    <text evidence="1">The sequence shown here is derived from an EMBL/GenBank/DDBJ whole genome shotgun (WGS) entry which is preliminary data.</text>
</comment>
<sequence length="77" mass="8774">MYCFEKEGTTLCLHIITPFPKITQILAPFSFLLAFLTGLVVPSLSMYSPLESPTIFPIKYRWEALKGERIVYCSPSQ</sequence>
<evidence type="ECO:0000313" key="1">
    <source>
        <dbReference type="EMBL" id="KAF2477531.1"/>
    </source>
</evidence>